<sequence>MCRYLFDDHNFPSPYITSCRLFLMLRRFPVESKGRQKKLQEMCFNAFDEAADLDVLYHPILNFVYYLEVASKARDHTVPPYSLIQQCALDDGNQALGSGYQMSWLLRYSSYLEVFEAKTI</sequence>
<reference evidence="8" key="2">
    <citation type="submission" date="2015-06" db="UniProtKB">
        <authorList>
            <consortium name="EnsemblPlants"/>
        </authorList>
    </citation>
    <scope>IDENTIFICATION</scope>
    <source>
        <strain evidence="8">DM1-3 516 R44</strain>
    </source>
</reference>
<organism evidence="8 9">
    <name type="scientific">Solanum tuberosum</name>
    <name type="common">Potato</name>
    <dbReference type="NCBI Taxonomy" id="4113"/>
    <lineage>
        <taxon>Eukaryota</taxon>
        <taxon>Viridiplantae</taxon>
        <taxon>Streptophyta</taxon>
        <taxon>Embryophyta</taxon>
        <taxon>Tracheophyta</taxon>
        <taxon>Spermatophyta</taxon>
        <taxon>Magnoliopsida</taxon>
        <taxon>eudicotyledons</taxon>
        <taxon>Gunneridae</taxon>
        <taxon>Pentapetalae</taxon>
        <taxon>asterids</taxon>
        <taxon>lamiids</taxon>
        <taxon>Solanales</taxon>
        <taxon>Solanaceae</taxon>
        <taxon>Solanoideae</taxon>
        <taxon>Solaneae</taxon>
        <taxon>Solanum</taxon>
    </lineage>
</organism>
<evidence type="ECO:0000256" key="1">
    <source>
        <dbReference type="ARBA" id="ARBA00004128"/>
    </source>
</evidence>
<evidence type="ECO:0000256" key="3">
    <source>
        <dbReference type="ARBA" id="ARBA00022554"/>
    </source>
</evidence>
<keyword evidence="3" id="KW-0926">Vacuole</keyword>
<dbReference type="InParanoid" id="M1CVK7"/>
<comment type="similarity">
    <text evidence="2">Belongs to the plant tobamovirus multiplication TOM1 protein family.</text>
</comment>
<evidence type="ECO:0000256" key="5">
    <source>
        <dbReference type="ARBA" id="ARBA00022989"/>
    </source>
</evidence>
<dbReference type="PANTHER" id="PTHR31142">
    <property type="entry name" value="TOBAMOVIRUS MULTIPLICATION PROTEIN 1-LIKE ISOFORM X1"/>
    <property type="match status" value="1"/>
</dbReference>
<dbReference type="HOGENOM" id="CLU_2053832_0_0_1"/>
<comment type="subcellular location">
    <subcellularLocation>
        <location evidence="1">Vacuole membrane</location>
        <topology evidence="1">Multi-pass membrane protein</topology>
    </subcellularLocation>
</comment>
<evidence type="ECO:0000313" key="8">
    <source>
        <dbReference type="EnsemblPlants" id="PGSC0003DMT400075663"/>
    </source>
</evidence>
<dbReference type="GO" id="GO:0005774">
    <property type="term" value="C:vacuolar membrane"/>
    <property type="evidence" value="ECO:0007669"/>
    <property type="project" value="UniProtKB-SubCell"/>
</dbReference>
<evidence type="ECO:0000256" key="6">
    <source>
        <dbReference type="ARBA" id="ARBA00023136"/>
    </source>
</evidence>
<accession>M1CVK7</accession>
<protein>
    <submittedName>
        <fullName evidence="8">Tobamovirus multiplication protein</fullName>
    </submittedName>
</protein>
<evidence type="ECO:0000259" key="7">
    <source>
        <dbReference type="Pfam" id="PF06454"/>
    </source>
</evidence>
<name>M1CVK7_SOLTU</name>
<dbReference type="ExpressionAtlas" id="M1CVK7">
    <property type="expression patterns" value="baseline"/>
</dbReference>
<evidence type="ECO:0000313" key="9">
    <source>
        <dbReference type="Proteomes" id="UP000011115"/>
    </source>
</evidence>
<dbReference type="InterPro" id="IPR040226">
    <property type="entry name" value="THH1/TOM1/TOM3"/>
</dbReference>
<dbReference type="PaxDb" id="4113-PGSC0003DMT400075663"/>
<reference evidence="9" key="1">
    <citation type="journal article" date="2011" name="Nature">
        <title>Genome sequence and analysis of the tuber crop potato.</title>
        <authorList>
            <consortium name="The Potato Genome Sequencing Consortium"/>
        </authorList>
    </citation>
    <scope>NUCLEOTIDE SEQUENCE [LARGE SCALE GENOMIC DNA]</scope>
    <source>
        <strain evidence="9">cv. DM1-3 516 R44</strain>
    </source>
</reference>
<dbReference type="PANTHER" id="PTHR31142:SF28">
    <property type="entry name" value="TOBAMOVIRUS MULTIPLICATION PROTEIN 3-LIKE ISOFORM X1"/>
    <property type="match status" value="1"/>
</dbReference>
<dbReference type="AlphaFoldDB" id="M1CVK7"/>
<keyword evidence="6" id="KW-0472">Membrane</keyword>
<dbReference type="Proteomes" id="UP000011115">
    <property type="component" value="Unassembled WGS sequence"/>
</dbReference>
<keyword evidence="4" id="KW-0812">Transmembrane</keyword>
<keyword evidence="5" id="KW-1133">Transmembrane helix</keyword>
<proteinExistence type="inferred from homology"/>
<dbReference type="InterPro" id="IPR009457">
    <property type="entry name" value="THH1/TOM1/TOM3_dom"/>
</dbReference>
<dbReference type="Pfam" id="PF06454">
    <property type="entry name" value="THH1_TOM1-3_dom"/>
    <property type="match status" value="1"/>
</dbReference>
<dbReference type="Gramene" id="PGSC0003DMT400075663">
    <property type="protein sequence ID" value="PGSC0003DMT400075663"/>
    <property type="gene ID" value="PGSC0003DMG400029437"/>
</dbReference>
<dbReference type="EnsemblPlants" id="PGSC0003DMT400075663">
    <property type="protein sequence ID" value="PGSC0003DMT400075663"/>
    <property type="gene ID" value="PGSC0003DMG400029437"/>
</dbReference>
<evidence type="ECO:0000256" key="4">
    <source>
        <dbReference type="ARBA" id="ARBA00022692"/>
    </source>
</evidence>
<evidence type="ECO:0000256" key="2">
    <source>
        <dbReference type="ARBA" id="ARBA00006779"/>
    </source>
</evidence>
<feature type="domain" description="THH1/TOM1/TOM3" evidence="7">
    <location>
        <begin position="18"/>
        <end position="67"/>
    </location>
</feature>
<keyword evidence="9" id="KW-1185">Reference proteome</keyword>